<evidence type="ECO:0000256" key="1">
    <source>
        <dbReference type="ARBA" id="ARBA00004604"/>
    </source>
</evidence>
<evidence type="ECO:0000313" key="13">
    <source>
        <dbReference type="EMBL" id="KAF9475640.1"/>
    </source>
</evidence>
<dbReference type="FunFam" id="3.40.50.300:FF:001368">
    <property type="entry name" value="Midasin"/>
    <property type="match status" value="1"/>
</dbReference>
<keyword evidence="7 10" id="KW-0067">ATP-binding</keyword>
<dbReference type="Pfam" id="PF17867">
    <property type="entry name" value="AAA_lid_7"/>
    <property type="match status" value="3"/>
</dbReference>
<dbReference type="Proteomes" id="UP000807469">
    <property type="component" value="Unassembled WGS sequence"/>
</dbReference>
<dbReference type="GO" id="GO:0005730">
    <property type="term" value="C:nucleolus"/>
    <property type="evidence" value="ECO:0007669"/>
    <property type="project" value="UniProtKB-SubCell"/>
</dbReference>
<evidence type="ECO:0000256" key="7">
    <source>
        <dbReference type="ARBA" id="ARBA00022840"/>
    </source>
</evidence>
<organism evidence="13 14">
    <name type="scientific">Pholiota conissans</name>
    <dbReference type="NCBI Taxonomy" id="109636"/>
    <lineage>
        <taxon>Eukaryota</taxon>
        <taxon>Fungi</taxon>
        <taxon>Dikarya</taxon>
        <taxon>Basidiomycota</taxon>
        <taxon>Agaricomycotina</taxon>
        <taxon>Agaricomycetes</taxon>
        <taxon>Agaricomycetidae</taxon>
        <taxon>Agaricales</taxon>
        <taxon>Agaricineae</taxon>
        <taxon>Strophariaceae</taxon>
        <taxon>Pholiota</taxon>
    </lineage>
</organism>
<dbReference type="CDD" id="cd00009">
    <property type="entry name" value="AAA"/>
    <property type="match status" value="1"/>
</dbReference>
<comment type="subcellular location">
    <subcellularLocation>
        <location evidence="1">Nucleus</location>
        <location evidence="1">Nucleolus</location>
    </subcellularLocation>
    <subcellularLocation>
        <location evidence="2">Nucleus</location>
        <location evidence="2">Nucleoplasm</location>
    </subcellularLocation>
</comment>
<dbReference type="GO" id="GO:0005524">
    <property type="term" value="F:ATP binding"/>
    <property type="evidence" value="ECO:0007669"/>
    <property type="project" value="UniProtKB-KW"/>
</dbReference>
<dbReference type="InterPro" id="IPR012099">
    <property type="entry name" value="Midasin"/>
</dbReference>
<dbReference type="InterPro" id="IPR036465">
    <property type="entry name" value="vWFA_dom_sf"/>
</dbReference>
<dbReference type="InterPro" id="IPR025662">
    <property type="entry name" value="Sigma_54_int_dom_ATP-bd_1"/>
</dbReference>
<feature type="region of interest" description="Disordered" evidence="11">
    <location>
        <begin position="4671"/>
        <end position="4696"/>
    </location>
</feature>
<feature type="compositionally biased region" description="Basic and acidic residues" evidence="11">
    <location>
        <begin position="4527"/>
        <end position="4545"/>
    </location>
</feature>
<feature type="compositionally biased region" description="Basic and acidic residues" evidence="11">
    <location>
        <begin position="4365"/>
        <end position="4375"/>
    </location>
</feature>
<gene>
    <name evidence="13" type="ORF">BDN70DRAFT_883453</name>
</gene>
<feature type="compositionally biased region" description="Acidic residues" evidence="11">
    <location>
        <begin position="4376"/>
        <end position="4395"/>
    </location>
</feature>
<dbReference type="GO" id="GO:0030687">
    <property type="term" value="C:preribosome, large subunit precursor"/>
    <property type="evidence" value="ECO:0007669"/>
    <property type="project" value="TreeGrafter"/>
</dbReference>
<feature type="compositionally biased region" description="Acidic residues" evidence="11">
    <location>
        <begin position="4264"/>
        <end position="4281"/>
    </location>
</feature>
<comment type="function">
    <text evidence="10">Nuclear chaperone required for maturation and nuclear export of pre-60S ribosome subunits.</text>
</comment>
<dbReference type="Gene3D" id="3.40.50.300">
    <property type="entry name" value="P-loop containing nucleotide triphosphate hydrolases"/>
    <property type="match status" value="6"/>
</dbReference>
<feature type="compositionally biased region" description="Basic and acidic residues" evidence="11">
    <location>
        <begin position="4334"/>
        <end position="4353"/>
    </location>
</feature>
<evidence type="ECO:0000256" key="6">
    <source>
        <dbReference type="ARBA" id="ARBA00022741"/>
    </source>
</evidence>
<feature type="compositionally biased region" description="Polar residues" evidence="11">
    <location>
        <begin position="4605"/>
        <end position="4622"/>
    </location>
</feature>
<keyword evidence="14" id="KW-1185">Reference proteome</keyword>
<evidence type="ECO:0000256" key="2">
    <source>
        <dbReference type="ARBA" id="ARBA00004642"/>
    </source>
</evidence>
<accession>A0A9P5YXA2</accession>
<feature type="region of interest" description="Disordered" evidence="11">
    <location>
        <begin position="791"/>
        <end position="816"/>
    </location>
</feature>
<keyword evidence="9 10" id="KW-0539">Nucleus</keyword>
<feature type="compositionally biased region" description="Polar residues" evidence="11">
    <location>
        <begin position="4507"/>
        <end position="4516"/>
    </location>
</feature>
<evidence type="ECO:0000256" key="10">
    <source>
        <dbReference type="PIRNR" id="PIRNR010340"/>
    </source>
</evidence>
<dbReference type="PROSITE" id="PS00675">
    <property type="entry name" value="SIGMA54_INTERACT_1"/>
    <property type="match status" value="2"/>
</dbReference>
<proteinExistence type="inferred from homology"/>
<feature type="compositionally biased region" description="Basic and acidic residues" evidence="11">
    <location>
        <begin position="4471"/>
        <end position="4490"/>
    </location>
</feature>
<evidence type="ECO:0000256" key="4">
    <source>
        <dbReference type="ARBA" id="ARBA00017143"/>
    </source>
</evidence>
<feature type="compositionally biased region" description="Acidic residues" evidence="11">
    <location>
        <begin position="4407"/>
        <end position="4428"/>
    </location>
</feature>
<dbReference type="InterPro" id="IPR011704">
    <property type="entry name" value="ATPase_dyneun-rel_AAA"/>
</dbReference>
<dbReference type="EMBL" id="MU155324">
    <property type="protein sequence ID" value="KAF9475640.1"/>
    <property type="molecule type" value="Genomic_DNA"/>
</dbReference>
<evidence type="ECO:0000259" key="12">
    <source>
        <dbReference type="PROSITE" id="PS50234"/>
    </source>
</evidence>
<keyword evidence="6 10" id="KW-0547">Nucleotide-binding</keyword>
<feature type="compositionally biased region" description="Basic and acidic residues" evidence="11">
    <location>
        <begin position="4285"/>
        <end position="4327"/>
    </location>
</feature>
<keyword evidence="13" id="KW-0378">Hydrolase</keyword>
<comment type="similarity">
    <text evidence="3 10">Belongs to the midasin family.</text>
</comment>
<evidence type="ECO:0000256" key="5">
    <source>
        <dbReference type="ARBA" id="ARBA00022553"/>
    </source>
</evidence>
<dbReference type="GO" id="GO:0000027">
    <property type="term" value="P:ribosomal large subunit assembly"/>
    <property type="evidence" value="ECO:0007669"/>
    <property type="project" value="InterPro"/>
</dbReference>
<dbReference type="PROSITE" id="PS50234">
    <property type="entry name" value="VWFA"/>
    <property type="match status" value="1"/>
</dbReference>
<evidence type="ECO:0000256" key="9">
    <source>
        <dbReference type="ARBA" id="ARBA00023242"/>
    </source>
</evidence>
<dbReference type="GO" id="GO:0016887">
    <property type="term" value="F:ATP hydrolysis activity"/>
    <property type="evidence" value="ECO:0007669"/>
    <property type="project" value="InterPro"/>
</dbReference>
<reference evidence="13" key="1">
    <citation type="submission" date="2020-11" db="EMBL/GenBank/DDBJ databases">
        <authorList>
            <consortium name="DOE Joint Genome Institute"/>
            <person name="Ahrendt S."/>
            <person name="Riley R."/>
            <person name="Andreopoulos W."/>
            <person name="Labutti K."/>
            <person name="Pangilinan J."/>
            <person name="Ruiz-Duenas F.J."/>
            <person name="Barrasa J.M."/>
            <person name="Sanchez-Garcia M."/>
            <person name="Camarero S."/>
            <person name="Miyauchi S."/>
            <person name="Serrano A."/>
            <person name="Linde D."/>
            <person name="Babiker R."/>
            <person name="Drula E."/>
            <person name="Ayuso-Fernandez I."/>
            <person name="Pacheco R."/>
            <person name="Padilla G."/>
            <person name="Ferreira P."/>
            <person name="Barriuso J."/>
            <person name="Kellner H."/>
            <person name="Castanera R."/>
            <person name="Alfaro M."/>
            <person name="Ramirez L."/>
            <person name="Pisabarro A.G."/>
            <person name="Kuo A."/>
            <person name="Tritt A."/>
            <person name="Lipzen A."/>
            <person name="He G."/>
            <person name="Yan M."/>
            <person name="Ng V."/>
            <person name="Cullen D."/>
            <person name="Martin F."/>
            <person name="Rosso M.-N."/>
            <person name="Henrissat B."/>
            <person name="Hibbett D."/>
            <person name="Martinez A.T."/>
            <person name="Grigoriev I.V."/>
        </authorList>
    </citation>
    <scope>NUCLEOTIDE SEQUENCE</scope>
    <source>
        <strain evidence="13">CIRM-BRFM 674</strain>
    </source>
</reference>
<feature type="compositionally biased region" description="Basic and acidic residues" evidence="11">
    <location>
        <begin position="4217"/>
        <end position="4234"/>
    </location>
</feature>
<sequence>MTFNSTIHDPLAIDIQRQKRKLLACIPRDTLYYDAFNNSATNREVLVTLSGVLAVPQFTQLVATLFRPILLDLCARWIDIEHDLEDQLVALCYLLEVHEELFPILNKILLKHFVNGPLAFITETLSPLSIDVVRLQRLLLAYYRILQSNRQLPQYLSWSLEPLSKLMWTPYLENGSRLLAIRCYALQSGMGEEERCKLERETLGDVSSVDCRLSYGRDITGKVLDIDGWIMPVVELRRVQEERKRIATQKLDYYSDEESEITTPLQESDLSPHTTNVHGILLLRSLVACSINSSFIPLQSSVEALRLLALHTSSRLPTLLTSAPSAGKSLLLSHLSSLLHPECANHIVTIHLADTSLDPRSLLGSYVSSSVRPGSFEWKDGVLVRSMREGRWVVFEDIDRGSNEVLGVIKPLVESMCLGKWIGGRGQLTLPGRGTVIAHNDFMLFATRSIPLPRTGNFHAATFFGSHKFSDIVLHSPSLEELQTIVNIKFPRLSGSTGHVVVDLWKSVLELGLQSSGREVGIRELLKFCQRINKILPTSYQPMDIDSSTNNSTSLSDIFPNPSIREDIYLEARDVFFGTGSMTVSSRAHSRAVAQLIGHKLGFDFDRQKWVLESKMPEVDLEKDISGRIVGLRIGQTRISAQLNNMDIAFASSRPFAMHKPAVLLLSRIVNAVAHGEPVLLTGETGTGKTSVISHLAGLLNRPLVSLNLSHQTESSDLIGGLKPIDTRIPGSALQEKFLALFGTTFSRRKNEKFEAEIRKSVNECKWKRAVGLWKESVRLAVERLQTRQAENDRSCRSEVPNDGTPRKRRKMDRTESRVSEREWSSFLAEVEDFEIQHVQGKGKFAFGFVEGPLIKALRSGAWVLLDEVNLASPETLESLAGILQSPTASITLTEHGSLDPIPRHPDFRLFACMNPATDVGKKDLPPSIRSRFTEIEVPPPDADKETLLSIISQYIEHIAVSDKQIVMDVAEFYTSVKQIASTRQIADGANHRPHFSMRTLVRALTFAADTASSYSLRRSVWEGCLMAFTMVLDPASAEIVTEMARKHLLSGVRNIRSLLAKDPACPAHGTHVKFGPFYLERGPLHGCIAEDYVMTPSVERKLVDLARIVLTRRFPVLIEGPTSSGKTSSIEYLAKCTGHHFVRINNHEHTDIQEYLGSYVSDPMTGKLVFKDGLLVQALRFGHWIVLDELNLAPTDVLEALNRLLDDNRELVIPETQEVVRPHPHFMLFATQNPPGLYAGRKVLSRAFRNRFLEVHFDDVPQNELETILCQRCQIAPSYGKKIVAVFHELQKCRQTGRVFESKQGFATLRDLFRWAGRDALGYQELADNGYMLLAERTRRKEDKLVVKEVIETIMGVKIDENAMYDLTRLDLDIQSFLGHPLPTTSTTIWTKAMQRLYILVCRGLKFNEPILLVGETGSGKTSVCQVFAEASSQRLLSLNCHQNTETADLIGGLRPVRNRNAMQAELVKDLLSVLEQENIEANPLTNIEELDSMISSILKNNTHLNPSTRNQLEGIRSRLLRLHSIFEWHDGPLIEAMHNGEVFLLDEISLADDSVLERLNSVLEPGRSIVLAERGGTDSEQPAIYASDDFKLIATMNPGGDYGKKELSPALRNRFTEIWVPPMEERKDLELIVDSLWRDVSLRFYTSSVLDFVEWLCTRVGDKSLMSLRDILAWVMFTNYAYQPDKSEGIFPNELFHHAAHMTYLDGLSSLPQLAGYSREAIDRLRLEASGKLQELVPLVEPMGSTVPAFDPRTHVQLGSFAIDRGAGIPSRQPFNFAAPTTLNNAMRVVRACQVTKPILLEGSPGVGKTSLITALANLSGHTLCRINLSDQTDLIDLFGSDLPVEGGTSGEFAWKDAEFLRALQDGHWVLLDEMNLAPQAVLEGLNAILDHRGAVYIPELNRTFKRHPSFRIFAAQNPLHQGGGRKGLPKSFINRFTKVYIEELTPDDLYTVCSHIFPDIEEGVLRSMISFNIHLNDRVSVHRAFAQDGSPWEFNLRDVIRWGTLCSYPSSGRDPQLYLRSVYLHRFRNPQDRRSASSIFDRVFSTTSQDLERPPPWTISPAELQFGSFCISRSNLAPLARPSRILKMQLSALESLGLCISQSWLAILTGPKNSGKTEIVRTLATFVGIPLCEVSINSATDTMDILGSFEQVDARKHLLAILDEVMILLDTELRSLAGSKSFAPFWSKAHSLWTSYANASAHNLNEFTEQIHVLLSTLTALDSESKLRFQDLRSSLTKLSTSSTAGQFEWVDGPLVKAMRSGQWLLLDGANLCGPSVLDRLNSLCEPNGSLTLSERGFVDGTVQVILPHPNFRLFMSVDPHYGELSRAMRNRGIEIAISANPVADDVQILQDHYRLPISLPSLSASPASAQLISFNAARRGLADYQFPQMCDAFSSGRCLDQDSALSNIIDQASGLVLANTDTFPRISVISRILPPAYTPYFIRYLTLQSPVDIGLFSDFVMEFPQEYLNNALEIPRNLYADWKKSSLKSVLCQPMYFYWNDGPISHHSDTDVSTRRLTVFELLNLASSLFICKNDGSFDLVDDKHSSKEKDQFTRQTAISLYHETIKTSLSVLSSPYTISESNLLCLKLASTILRSCVHLKNALGLPTPDFSALQAICNWLLKALETSPPLFLQLLEHVKLLHATISLSTGLGLFTIWSTLYIDEIPENINEIRMRTELQSSALVGSPNASAIRLQALNVLSLESLPSLLQRESNMSLLDIRKNLDKCLAIDTFDMNSMKGPFLIDPGFIILELHFLASCATKCDVKLSHNILQEVISFTCCTDASLLRIIPYQHLLWSLEIDTHSIPLFARAQTRWLEDIWNLQPVTSKLSGPGVLFHPVSLHRVVETCDTTRVNLTSLAHHDRVLRQQVQLTLLQSRQTKDRMTQMIVMLHQSLFIIASSFASSFEPTLYQSIKDAVNTVSKFPHSFKTLISLLLRSRDVAFVSAVTKEILPLRPMMSGRSMPQVLGLAWTGVSRLLLELVVPDTPVDPAVVHSSDYNRMQREENDLNAQIELHQKLEMLITGNSDNDFIRYLMPQLNRTRKNIEATPCLPSRNNITRLHLFWSEVIQFQASILSPAKVDNLISALVHGSEDAGLRERVTQESLEGFYQRLDSVYPEFADISGLLKLAVLYMRFGLRILADCSTTHHSSAELATTLLAFPSIDGADRLINNLQEVAPSSGGVFRRVLLTLAALSLKKSLGLQDDCNRKSIYAAYEQVMGLWLIDQAKEKQDREAQSTLYRKADHVVATDAEIEEEEFLAMFPTFEDALENEANSAHSQNNFSSSLVNPGEVSILLRVHHDIAAPPFNARRSADNILTEIKSAVIKDLLSGMPELLPQTLDEVGIPYQFNLLQDSILALDVKLNSTKPSYNFYSDANYSELKKAAVIVDSLRRRLLAISQEWPDQMVVQHLIERCDTILNTNSKSPIAKVISMLEQLLVQSEDWQMYSNRENTIKLHQEEIVHLMVDWRRLELACWKSLLDSQERIFTDELGEWWFRLYDAVVRGPLSAAEQDTNLDSQNLDKYLATLIPLLDDFITLSPLGQFESRLRLILSFKRYLDFIGPSRPTPHASALQRVARILDASHHYYNLFTDLLRKRLMTEKTVLEKEIRNFIKLASWKDVNVQALKQSAQRTHRHLYKIVRKFRDVLRQPVSGHLQPFSAGDTENQPPLPSEFYGTDVDFFYPLNFEPSSTDELEVRLNIANPGTKFEKYASLITKRLQPFISSQSAGSVDETAMEIITTSKSLASLSSPPGVSIEKRDKYRKSLLVRKRKAWADLLKELKQAGLSSNLNPEILRKNTNQQWLREQIPFPAGPSYGIDSKKGDTYFVKLCGCMPLLRSSLPTHHSDLTTRELQRGCMFLESGFAMAVDLRSRFISALAEYQRIQFTLTRLQVLKSSEKIVRSGSNISVHVNSMKDLFCKMLHALSELYRNVNNLKQLDINPPIESGLFDEISTWVVSIDSSVCELCVLSDNLSASGIPYLTQGENDMLLRTRETVSRLTITLTRWHADHTRLHYLLSPLQTWLLNQVIEPILPSEDEAVSNNATHDTLLDSLLISIQCLVGRCPDIPNSEETDDAEKYLLRGYQFARDFTHYLNLQAINSQLRKTFLDLSDVNFLESIHKTLPFLNLFIELARDQLVVHNKWMKSLFKLDYVLCSLLWNLSQQGFCQPQDNEEPEAGEGASKESGGVGIGEGSGTDNVSRDIEDESQVEGLKGDEAENQNSKDKHENGDAIEMDDDFGGALEDMDEPAASDDGGKSEDGDEPEFDETLGDLDDLDPSAVDEKMWGDEKGPKDEGDPEQKANQDHSKEQDGTSEVTAKEGREQNQSNDPIKDNKEDNLTVDNDAHEEPLMEDANEDDSNDHDVNGSKMDDFIQDADTLDLPDEMDLGGDDGMEKEGEKADLNSDDDTGKEDESSVDGAEEDGVDDYKMDEPDQGASMPDTTEETPTNTEREQNMNDSNEGNAQDDGIEKPEVHPEEVIARPDVSKEGGTTDSSEAVDPEAGESTSTGENGTSQGGIGELSATEEKTAEEKESLEVTDFSRLELPNNTGKGTASSGMQQGRAPSQSDIQPISNPLRSLGDALKEIQQRFDEILSPNDDAPNEQTNEQSGNSNGQSQVEYLQPEDLDHDMQALGPAGEEQVAKLNQLTILDDEMVSDEAPVHMDVDASAAPESHEENARQYDDRQGVPGVDRREDVEGAIIQSGLRSPERADNHGPLDDVGKAEIKEEEDKKVELQLQKWRTSDYPETGAEQLWRLYESLTHDLAYTLCEQLRLILEPTVATRLKGDYRTGKRLNMKKVISYIASDYTKDKIWLRRTKPSQREYQVLISIDDSRSMAESHSVHLAYQTLALISKALSRLESGDVAIAKFGEAVELLHGFDGGPFSDQAGTKVINAFRFSQKATNVLSLLETSLEVLEQARERKAMSSVSAADLWQLQIIVSDGMCQDHEKLRTVLRKAEEQRVMIVFIILDTLQISSTKTEADSKLNQGSILQMDKAEFKLVDGKMELQLQKYLDSFPFEYYVVLRQVEALPEVLAGTLKQFFERISEE</sequence>
<dbReference type="GO" id="GO:0005654">
    <property type="term" value="C:nucleoplasm"/>
    <property type="evidence" value="ECO:0007669"/>
    <property type="project" value="UniProtKB-SubCell"/>
</dbReference>
<dbReference type="GO" id="GO:0000055">
    <property type="term" value="P:ribosomal large subunit export from nucleus"/>
    <property type="evidence" value="ECO:0007669"/>
    <property type="project" value="TreeGrafter"/>
</dbReference>
<dbReference type="OrthoDB" id="5186at2759"/>
<comment type="caution">
    <text evidence="13">The sequence shown here is derived from an EMBL/GenBank/DDBJ whole genome shotgun (WGS) entry which is preliminary data.</text>
</comment>
<dbReference type="InterPro" id="IPR027417">
    <property type="entry name" value="P-loop_NTPase"/>
</dbReference>
<feature type="region of interest" description="Disordered" evidence="11">
    <location>
        <begin position="4173"/>
        <end position="4642"/>
    </location>
</feature>
<feature type="compositionally biased region" description="Basic and acidic residues" evidence="11">
    <location>
        <begin position="4396"/>
        <end position="4406"/>
    </location>
</feature>
<feature type="compositionally biased region" description="Basic and acidic residues" evidence="11">
    <location>
        <begin position="4675"/>
        <end position="4696"/>
    </location>
</feature>
<dbReference type="InterPro" id="IPR040848">
    <property type="entry name" value="AAA_lid_7"/>
</dbReference>
<dbReference type="FunFam" id="3.40.50.300:FF:000712">
    <property type="entry name" value="Midasin"/>
    <property type="match status" value="1"/>
</dbReference>
<dbReference type="InterPro" id="IPR048617">
    <property type="entry name" value="MDN1_AAA_lid_4"/>
</dbReference>
<evidence type="ECO:0000256" key="3">
    <source>
        <dbReference type="ARBA" id="ARBA00007188"/>
    </source>
</evidence>
<evidence type="ECO:0000256" key="11">
    <source>
        <dbReference type="SAM" id="MobiDB-lite"/>
    </source>
</evidence>
<feature type="compositionally biased region" description="Basic and acidic residues" evidence="11">
    <location>
        <begin position="4585"/>
        <end position="4595"/>
    </location>
</feature>
<evidence type="ECO:0000313" key="14">
    <source>
        <dbReference type="Proteomes" id="UP000807469"/>
    </source>
</evidence>
<keyword evidence="5" id="KW-0597">Phosphoprotein</keyword>
<dbReference type="PANTHER" id="PTHR48103:SF2">
    <property type="entry name" value="MIDASIN"/>
    <property type="match status" value="1"/>
</dbReference>
<dbReference type="SUPFAM" id="SSF52540">
    <property type="entry name" value="P-loop containing nucleoside triphosphate hydrolases"/>
    <property type="match status" value="6"/>
</dbReference>
<dbReference type="PIRSF" id="PIRSF010340">
    <property type="entry name" value="Midasin"/>
    <property type="match status" value="1"/>
</dbReference>
<feature type="compositionally biased region" description="Acidic residues" evidence="11">
    <location>
        <begin position="4235"/>
        <end position="4255"/>
    </location>
</feature>
<dbReference type="Pfam" id="PF07728">
    <property type="entry name" value="AAA_5"/>
    <property type="match status" value="8"/>
</dbReference>
<dbReference type="InterPro" id="IPR041190">
    <property type="entry name" value="Midasin_AAA_lid_5"/>
</dbReference>
<dbReference type="SMART" id="SM00382">
    <property type="entry name" value="AAA"/>
    <property type="match status" value="6"/>
</dbReference>
<dbReference type="Pfam" id="PF17865">
    <property type="entry name" value="AAA_lid_5"/>
    <property type="match status" value="1"/>
</dbReference>
<keyword evidence="8 10" id="KW-0143">Chaperone</keyword>
<dbReference type="InterPro" id="IPR003593">
    <property type="entry name" value="AAA+_ATPase"/>
</dbReference>
<feature type="compositionally biased region" description="Polar residues" evidence="11">
    <location>
        <begin position="4549"/>
        <end position="4579"/>
    </location>
</feature>
<protein>
    <recommendedName>
        <fullName evidence="4 10">Midasin</fullName>
    </recommendedName>
</protein>
<feature type="domain" description="VWFA" evidence="12">
    <location>
        <begin position="4828"/>
        <end position="5020"/>
    </location>
</feature>
<dbReference type="InterPro" id="IPR002035">
    <property type="entry name" value="VWF_A"/>
</dbReference>
<dbReference type="PANTHER" id="PTHR48103">
    <property type="entry name" value="MIDASIN-RELATED"/>
    <property type="match status" value="1"/>
</dbReference>
<name>A0A9P5YXA2_9AGAR</name>
<evidence type="ECO:0000256" key="8">
    <source>
        <dbReference type="ARBA" id="ARBA00023186"/>
    </source>
</evidence>
<feature type="compositionally biased region" description="Acidic residues" evidence="11">
    <location>
        <begin position="4354"/>
        <end position="4364"/>
    </location>
</feature>
<dbReference type="Pfam" id="PF21108">
    <property type="entry name" value="MDN1_4th"/>
    <property type="match status" value="1"/>
</dbReference>
<dbReference type="SUPFAM" id="SSF53300">
    <property type="entry name" value="vWA-like"/>
    <property type="match status" value="1"/>
</dbReference>
<dbReference type="FunFam" id="3.40.50.300:FF:000142">
    <property type="entry name" value="Midasin"/>
    <property type="match status" value="1"/>
</dbReference>